<sequence>MTLPELQQQMLAYTLLLPRIMSCFVIFPVLSKQMLGGGLIRNGVACSLALYAYPTVAGNPLPTLGSLELTLLLGKEVLLGLLIGFIASIPFWAMEATGFIIDNQRGATMASVLNPSLGSQTSPTGLLLTQTLITLFFSGGAFLSLLGALFQSYNSWPVTQFFPQITNQWLHFFYGQFSYLLQLCALMAAPLLIAMFLAEFGLALISRFAPSLNVFVLAMPIKSAIASLLLVIYIQLLMHHAYDKVLLILSPVRMLIPILEAP</sequence>
<proteinExistence type="inferred from homology"/>
<dbReference type="RefSeq" id="WP_036775287.1">
    <property type="nucleotide sequence ID" value="NZ_CAWLTM010000114.1"/>
</dbReference>
<keyword evidence="5 7" id="KW-1133">Transmembrane helix</keyword>
<dbReference type="PANTHER" id="PTHR30065">
    <property type="entry name" value="FLAGELLAR BIOSYNTHETIC PROTEIN FLIR"/>
    <property type="match status" value="1"/>
</dbReference>
<dbReference type="PANTHER" id="PTHR30065:SF1">
    <property type="entry name" value="SURFACE PRESENTATION OF ANTIGENS PROTEIN SPAR"/>
    <property type="match status" value="1"/>
</dbReference>
<evidence type="ECO:0000256" key="2">
    <source>
        <dbReference type="ARBA" id="ARBA00009772"/>
    </source>
</evidence>
<dbReference type="InterPro" id="IPR002010">
    <property type="entry name" value="T3SS_IM_R"/>
</dbReference>
<evidence type="ECO:0000256" key="5">
    <source>
        <dbReference type="ARBA" id="ARBA00022989"/>
    </source>
</evidence>
<evidence type="ECO:0000256" key="7">
    <source>
        <dbReference type="RuleBase" id="RU362072"/>
    </source>
</evidence>
<dbReference type="Pfam" id="PF01311">
    <property type="entry name" value="Bac_export_1"/>
    <property type="match status" value="1"/>
</dbReference>
<organism evidence="8 9">
    <name type="scientific">Photorhabdus aegyptia</name>
    <dbReference type="NCBI Taxonomy" id="2805098"/>
    <lineage>
        <taxon>Bacteria</taxon>
        <taxon>Pseudomonadati</taxon>
        <taxon>Pseudomonadota</taxon>
        <taxon>Gammaproteobacteria</taxon>
        <taxon>Enterobacterales</taxon>
        <taxon>Morganellaceae</taxon>
        <taxon>Photorhabdus</taxon>
    </lineage>
</organism>
<dbReference type="InterPro" id="IPR006304">
    <property type="entry name" value="T3SS_SpaR/YscT"/>
</dbReference>
<dbReference type="PRINTS" id="PR00953">
    <property type="entry name" value="TYPE3IMRPROT"/>
</dbReference>
<comment type="similarity">
    <text evidence="2 7">Belongs to the FliR/MopE/SpaR family.</text>
</comment>
<accession>A0A022PSU3</accession>
<name>A0A022PSU3_9GAMM</name>
<reference evidence="8 9" key="1">
    <citation type="submission" date="2014-03" db="EMBL/GenBank/DDBJ databases">
        <title>Draft Genome of Photorhabdus luminescens BA1, an Egyptian Isolate.</title>
        <authorList>
            <person name="Ghazal S."/>
            <person name="Hurst S.G.IV."/>
            <person name="Morris K."/>
            <person name="Thomas K."/>
            <person name="Tisa L.S."/>
        </authorList>
    </citation>
    <scope>NUCLEOTIDE SEQUENCE [LARGE SCALE GENOMIC DNA]</scope>
    <source>
        <strain evidence="8 9">BA1</strain>
    </source>
</reference>
<evidence type="ECO:0000313" key="8">
    <source>
        <dbReference type="EMBL" id="EYU17345.1"/>
    </source>
</evidence>
<dbReference type="AlphaFoldDB" id="A0A022PSU3"/>
<evidence type="ECO:0000256" key="1">
    <source>
        <dbReference type="ARBA" id="ARBA00004651"/>
    </source>
</evidence>
<feature type="transmembrane region" description="Helical" evidence="7">
    <location>
        <begin position="179"/>
        <end position="205"/>
    </location>
</feature>
<feature type="transmembrane region" description="Helical" evidence="7">
    <location>
        <begin position="39"/>
        <end position="57"/>
    </location>
</feature>
<keyword evidence="9" id="KW-1185">Reference proteome</keyword>
<dbReference type="GO" id="GO:0006605">
    <property type="term" value="P:protein targeting"/>
    <property type="evidence" value="ECO:0007669"/>
    <property type="project" value="UniProtKB-UniRule"/>
</dbReference>
<keyword evidence="6 7" id="KW-0472">Membrane</keyword>
<comment type="subcellular location">
    <subcellularLocation>
        <location evidence="1 7">Cell membrane</location>
        <topology evidence="1 7">Multi-pass membrane protein</topology>
    </subcellularLocation>
</comment>
<feature type="transmembrane region" description="Helical" evidence="7">
    <location>
        <begin position="12"/>
        <end position="30"/>
    </location>
</feature>
<keyword evidence="3 7" id="KW-1003">Cell membrane</keyword>
<protein>
    <submittedName>
        <fullName evidence="8">Type III secretion protein SpaR/YscT/HrcT</fullName>
    </submittedName>
</protein>
<evidence type="ECO:0000313" key="9">
    <source>
        <dbReference type="Proteomes" id="UP000023464"/>
    </source>
</evidence>
<dbReference type="NCBIfam" id="TIGR01401">
    <property type="entry name" value="fliR_like_III"/>
    <property type="match status" value="1"/>
</dbReference>
<evidence type="ECO:0000256" key="4">
    <source>
        <dbReference type="ARBA" id="ARBA00022692"/>
    </source>
</evidence>
<feature type="transmembrane region" description="Helical" evidence="7">
    <location>
        <begin position="126"/>
        <end position="150"/>
    </location>
</feature>
<gene>
    <name evidence="8" type="ORF">BA1DRAFT_00126</name>
</gene>
<feature type="transmembrane region" description="Helical" evidence="7">
    <location>
        <begin position="77"/>
        <end position="101"/>
    </location>
</feature>
<dbReference type="PATRIC" id="fig|1393736.3.peg.122"/>
<keyword evidence="4 7" id="KW-0812">Transmembrane</keyword>
<comment type="caution">
    <text evidence="8">The sequence shown here is derived from an EMBL/GenBank/DDBJ whole genome shotgun (WGS) entry which is preliminary data.</text>
</comment>
<dbReference type="Proteomes" id="UP000023464">
    <property type="component" value="Unassembled WGS sequence"/>
</dbReference>
<dbReference type="EMBL" id="JFGV01000001">
    <property type="protein sequence ID" value="EYU17345.1"/>
    <property type="molecule type" value="Genomic_DNA"/>
</dbReference>
<feature type="transmembrane region" description="Helical" evidence="7">
    <location>
        <begin position="212"/>
        <end position="236"/>
    </location>
</feature>
<dbReference type="GO" id="GO:0005886">
    <property type="term" value="C:plasma membrane"/>
    <property type="evidence" value="ECO:0007669"/>
    <property type="project" value="UniProtKB-SubCell"/>
</dbReference>
<evidence type="ECO:0000256" key="3">
    <source>
        <dbReference type="ARBA" id="ARBA00022475"/>
    </source>
</evidence>
<evidence type="ECO:0000256" key="6">
    <source>
        <dbReference type="ARBA" id="ARBA00023136"/>
    </source>
</evidence>